<keyword evidence="1" id="KW-0812">Transmembrane</keyword>
<dbReference type="AlphaFoldDB" id="A0A2G5TRX8"/>
<proteinExistence type="predicted"/>
<sequence length="285" mass="34164">MLRYCIKGACINLKNTAVFSSRELSSAHRYFLGRSVHRFRTRVIDALHELSREWSDYLTALFYHAYDFSVEIPVVMLIRYRWPERLDLDHFNVLYTLRKLAYFMISKLAEPDSRLSLTLFCYSYHVATYFLSLENTVNVFRQLMLLELIYKLAKYTVYDIRSVIWPFILVNEIWDVFAVFEYRTTEYLTFELQIVKLLHTFEYFILLNQYPDFYILIWLSATFALQVFSFSLYFFFPPLTWTVPVLNIAPIIGPRNQYMIYTRYVAIGLILVIFGYYSEQLSPKL</sequence>
<organism evidence="2 3">
    <name type="scientific">Caenorhabditis nigoni</name>
    <dbReference type="NCBI Taxonomy" id="1611254"/>
    <lineage>
        <taxon>Eukaryota</taxon>
        <taxon>Metazoa</taxon>
        <taxon>Ecdysozoa</taxon>
        <taxon>Nematoda</taxon>
        <taxon>Chromadorea</taxon>
        <taxon>Rhabditida</taxon>
        <taxon>Rhabditina</taxon>
        <taxon>Rhabditomorpha</taxon>
        <taxon>Rhabditoidea</taxon>
        <taxon>Rhabditidae</taxon>
        <taxon>Peloderinae</taxon>
        <taxon>Caenorhabditis</taxon>
    </lineage>
</organism>
<feature type="transmembrane region" description="Helical" evidence="1">
    <location>
        <begin position="213"/>
        <end position="236"/>
    </location>
</feature>
<dbReference type="OrthoDB" id="5896667at2759"/>
<keyword evidence="3" id="KW-1185">Reference proteome</keyword>
<dbReference type="Proteomes" id="UP000230233">
    <property type="component" value="Chromosome V"/>
</dbReference>
<accession>A0A2G5TRX8</accession>
<comment type="caution">
    <text evidence="2">The sequence shown here is derived from an EMBL/GenBank/DDBJ whole genome shotgun (WGS) entry which is preliminary data.</text>
</comment>
<dbReference type="EMBL" id="PDUG01000005">
    <property type="protein sequence ID" value="PIC30069.1"/>
    <property type="molecule type" value="Genomic_DNA"/>
</dbReference>
<evidence type="ECO:0000313" key="2">
    <source>
        <dbReference type="EMBL" id="PIC30069.1"/>
    </source>
</evidence>
<name>A0A2G5TRX8_9PELO</name>
<gene>
    <name evidence="2" type="primary">Cnig_chr_V.g21436</name>
    <name evidence="2" type="ORF">B9Z55_021436</name>
</gene>
<evidence type="ECO:0000256" key="1">
    <source>
        <dbReference type="SAM" id="Phobius"/>
    </source>
</evidence>
<keyword evidence="1" id="KW-1133">Transmembrane helix</keyword>
<keyword evidence="1" id="KW-0472">Membrane</keyword>
<feature type="transmembrane region" description="Helical" evidence="1">
    <location>
        <begin position="258"/>
        <end position="277"/>
    </location>
</feature>
<reference evidence="3" key="1">
    <citation type="submission" date="2017-10" db="EMBL/GenBank/DDBJ databases">
        <title>Rapid genome shrinkage in a self-fertile nematode reveals novel sperm competition proteins.</title>
        <authorList>
            <person name="Yin D."/>
            <person name="Schwarz E.M."/>
            <person name="Thomas C.G."/>
            <person name="Felde R.L."/>
            <person name="Korf I.F."/>
            <person name="Cutter A.D."/>
            <person name="Schartner C.M."/>
            <person name="Ralston E.J."/>
            <person name="Meyer B.J."/>
            <person name="Haag E.S."/>
        </authorList>
    </citation>
    <scope>NUCLEOTIDE SEQUENCE [LARGE SCALE GENOMIC DNA]</scope>
    <source>
        <strain evidence="3">JU1422</strain>
    </source>
</reference>
<evidence type="ECO:0000313" key="3">
    <source>
        <dbReference type="Proteomes" id="UP000230233"/>
    </source>
</evidence>
<protein>
    <submittedName>
        <fullName evidence="2">Uncharacterized protein</fullName>
    </submittedName>
</protein>